<dbReference type="InterPro" id="IPR052043">
    <property type="entry name" value="PolySaccharide_Degr_Enz"/>
</dbReference>
<proteinExistence type="predicted"/>
<sequence>MKVVKYLFYSALMIVLSCCSTLGNGHDKILVTVERVARPLNSKEAVDIVFPWDELVKRFPAAKSKSIEIFDRNFGQKVDTRLVDSDKNGTPEAVVIHYTFASTDPVYTFSVHQSKNQLEVENKSIAPNANLKVSFLKSSEQFTKEGLKWSDKIVQSSMTFYPDPLGIAIYSPGEWNYEYGYFLSGVFELGKQTGNSQYIQYAKQWADHFIDANGNMDTTEYDRAQYRLDDVQPARLFVYLYGETKEEKYKHAADQFIDHMKNQPTTKEGGYWHKQIYPYQMWLDGIFMGDVFSMQYAKQFNEKHWIDEAIHQIKLMSKYTLDPKTGLMYHGWDESKNKTWAHQEKGTSPEFWGRAVGWYMMALAEAMECIPKDHPERKDVEKIFRDLSASVLKYQDKNSKLWFQVLDKGNQPGNWIETSCAAMFGYAMAKGANLGALDKSYLTVAQGVFKSLTQDYVYFDDAGRLYLDMTVKVGTLNPKFSKGDYAYYIATERRINDYKGLASLLFLAKELEYKR</sequence>
<evidence type="ECO:0000313" key="3">
    <source>
        <dbReference type="Proteomes" id="UP000251889"/>
    </source>
</evidence>
<protein>
    <submittedName>
        <fullName evidence="2">Glycosyl hydrolase family 88</fullName>
    </submittedName>
</protein>
<name>A0A364Y188_9BACT</name>
<keyword evidence="1 2" id="KW-0378">Hydrolase</keyword>
<dbReference type="AlphaFoldDB" id="A0A364Y188"/>
<dbReference type="Gene3D" id="1.50.10.10">
    <property type="match status" value="1"/>
</dbReference>
<organism evidence="2 3">
    <name type="scientific">Pseudochryseolinea flava</name>
    <dbReference type="NCBI Taxonomy" id="2059302"/>
    <lineage>
        <taxon>Bacteria</taxon>
        <taxon>Pseudomonadati</taxon>
        <taxon>Bacteroidota</taxon>
        <taxon>Cytophagia</taxon>
        <taxon>Cytophagales</taxon>
        <taxon>Fulvivirgaceae</taxon>
        <taxon>Pseudochryseolinea</taxon>
    </lineage>
</organism>
<dbReference type="SUPFAM" id="SSF48208">
    <property type="entry name" value="Six-hairpin glycosidases"/>
    <property type="match status" value="1"/>
</dbReference>
<dbReference type="PANTHER" id="PTHR33886:SF8">
    <property type="entry name" value="UNSATURATED RHAMNOGALACTURONAN HYDROLASE (EUROFUNG)"/>
    <property type="match status" value="1"/>
</dbReference>
<dbReference type="EMBL" id="QMFY01000008">
    <property type="protein sequence ID" value="RAW00043.1"/>
    <property type="molecule type" value="Genomic_DNA"/>
</dbReference>
<reference evidence="2 3" key="1">
    <citation type="submission" date="2018-06" db="EMBL/GenBank/DDBJ databases">
        <title>Chryseolinea flavus sp. nov., a member of the phylum Bacteroidetes isolated from soil.</title>
        <authorList>
            <person name="Li Y."/>
            <person name="Wang J."/>
        </authorList>
    </citation>
    <scope>NUCLEOTIDE SEQUENCE [LARGE SCALE GENOMIC DNA]</scope>
    <source>
        <strain evidence="2 3">SDU1-6</strain>
    </source>
</reference>
<evidence type="ECO:0000313" key="2">
    <source>
        <dbReference type="EMBL" id="RAW00043.1"/>
    </source>
</evidence>
<dbReference type="Proteomes" id="UP000251889">
    <property type="component" value="Unassembled WGS sequence"/>
</dbReference>
<dbReference type="Pfam" id="PF07470">
    <property type="entry name" value="Glyco_hydro_88"/>
    <property type="match status" value="1"/>
</dbReference>
<dbReference type="InterPro" id="IPR008928">
    <property type="entry name" value="6-hairpin_glycosidase_sf"/>
</dbReference>
<dbReference type="GO" id="GO:0016787">
    <property type="term" value="F:hydrolase activity"/>
    <property type="evidence" value="ECO:0007669"/>
    <property type="project" value="UniProtKB-KW"/>
</dbReference>
<dbReference type="InterPro" id="IPR012341">
    <property type="entry name" value="6hp_glycosidase-like_sf"/>
</dbReference>
<keyword evidence="3" id="KW-1185">Reference proteome</keyword>
<dbReference type="PANTHER" id="PTHR33886">
    <property type="entry name" value="UNSATURATED RHAMNOGALACTURONAN HYDROLASE (EUROFUNG)"/>
    <property type="match status" value="1"/>
</dbReference>
<dbReference type="InterPro" id="IPR010905">
    <property type="entry name" value="Glyco_hydro_88"/>
</dbReference>
<dbReference type="OrthoDB" id="6381507at2"/>
<accession>A0A364Y188</accession>
<comment type="caution">
    <text evidence="2">The sequence shown here is derived from an EMBL/GenBank/DDBJ whole genome shotgun (WGS) entry which is preliminary data.</text>
</comment>
<dbReference type="PROSITE" id="PS51257">
    <property type="entry name" value="PROKAR_LIPOPROTEIN"/>
    <property type="match status" value="1"/>
</dbReference>
<dbReference type="RefSeq" id="WP_112747881.1">
    <property type="nucleotide sequence ID" value="NZ_QMFY01000008.1"/>
</dbReference>
<dbReference type="GO" id="GO:0005975">
    <property type="term" value="P:carbohydrate metabolic process"/>
    <property type="evidence" value="ECO:0007669"/>
    <property type="project" value="InterPro"/>
</dbReference>
<gene>
    <name evidence="2" type="ORF">DQQ10_15935</name>
</gene>
<evidence type="ECO:0000256" key="1">
    <source>
        <dbReference type="ARBA" id="ARBA00022801"/>
    </source>
</evidence>